<name>A0A177BUM5_9PLEO</name>
<evidence type="ECO:0000313" key="10">
    <source>
        <dbReference type="Proteomes" id="UP000077069"/>
    </source>
</evidence>
<dbReference type="PANTHER" id="PTHR33048">
    <property type="entry name" value="PTH11-LIKE INTEGRAL MEMBRANE PROTEIN (AFU_ORTHOLOGUE AFUA_5G11245)"/>
    <property type="match status" value="1"/>
</dbReference>
<feature type="transmembrane region" description="Helical" evidence="7">
    <location>
        <begin position="256"/>
        <end position="274"/>
    </location>
</feature>
<dbReference type="EMBL" id="KV441562">
    <property type="protein sequence ID" value="OAF99163.1"/>
    <property type="molecule type" value="Genomic_DNA"/>
</dbReference>
<dbReference type="STRING" id="1460663.A0A177BUM5"/>
<evidence type="ECO:0000256" key="1">
    <source>
        <dbReference type="ARBA" id="ARBA00004141"/>
    </source>
</evidence>
<accession>A0A177BUM5</accession>
<gene>
    <name evidence="9" type="ORF">CC84DRAFT_1156979</name>
</gene>
<organism evidence="9 10">
    <name type="scientific">Paraphaeosphaeria sporulosa</name>
    <dbReference type="NCBI Taxonomy" id="1460663"/>
    <lineage>
        <taxon>Eukaryota</taxon>
        <taxon>Fungi</taxon>
        <taxon>Dikarya</taxon>
        <taxon>Ascomycota</taxon>
        <taxon>Pezizomycotina</taxon>
        <taxon>Dothideomycetes</taxon>
        <taxon>Pleosporomycetidae</taxon>
        <taxon>Pleosporales</taxon>
        <taxon>Massarineae</taxon>
        <taxon>Didymosphaeriaceae</taxon>
        <taxon>Paraphaeosphaeria</taxon>
    </lineage>
</organism>
<dbReference type="InterPro" id="IPR052337">
    <property type="entry name" value="SAT4-like"/>
</dbReference>
<evidence type="ECO:0000256" key="2">
    <source>
        <dbReference type="ARBA" id="ARBA00022692"/>
    </source>
</evidence>
<feature type="region of interest" description="Disordered" evidence="6">
    <location>
        <begin position="334"/>
        <end position="363"/>
    </location>
</feature>
<dbReference type="OrthoDB" id="4682787at2759"/>
<feature type="transmembrane region" description="Helical" evidence="7">
    <location>
        <begin position="20"/>
        <end position="39"/>
    </location>
</feature>
<keyword evidence="10" id="KW-1185">Reference proteome</keyword>
<dbReference type="Pfam" id="PF20684">
    <property type="entry name" value="Fung_rhodopsin"/>
    <property type="match status" value="1"/>
</dbReference>
<evidence type="ECO:0000259" key="8">
    <source>
        <dbReference type="Pfam" id="PF20684"/>
    </source>
</evidence>
<keyword evidence="2 7" id="KW-0812">Transmembrane</keyword>
<dbReference type="GeneID" id="28760480"/>
<feature type="transmembrane region" description="Helical" evidence="7">
    <location>
        <begin position="215"/>
        <end position="236"/>
    </location>
</feature>
<evidence type="ECO:0000256" key="3">
    <source>
        <dbReference type="ARBA" id="ARBA00022989"/>
    </source>
</evidence>
<proteinExistence type="inferred from homology"/>
<sequence length="388" mass="42856">MSAASTEALPLDDRSSDLKISVVTLLVFSSIFVGLRLYVSWRNRNFFQATDHFLWTGHLLAVSAATLTYKTADVGAGKHVWDPSESPENLEKYLKWLWFSQLFNLYGMALIKLSICAYILMLDFTKAYRIIIWMSVVVHVGMNFVFPSVILFGECRPIYKHWDVAGSQPGSCWGDKPRVISGYSGAATNILTDMIYTVAPLVYISRVQLPKATLWGVRAVFLLGLLTTSISALKLYEMKSLNASTDPTYTSVNLSIFAVSEVFVGAFTASLPPLRKTFETLLRRVLPESVLGSAARSRKSVSRKSVGKGIGNSYQMKEVGNDYVLNGNAMGKHIRPKHDLDNDSEHSMLDAQRSAGGKDGVGSITCTTEISVSGDDKRSVVDQGHEWV</sequence>
<keyword evidence="3 7" id="KW-1133">Transmembrane helix</keyword>
<evidence type="ECO:0000256" key="7">
    <source>
        <dbReference type="SAM" id="Phobius"/>
    </source>
</evidence>
<evidence type="ECO:0000256" key="4">
    <source>
        <dbReference type="ARBA" id="ARBA00023136"/>
    </source>
</evidence>
<dbReference type="RefSeq" id="XP_018029529.1">
    <property type="nucleotide sequence ID" value="XM_018176994.1"/>
</dbReference>
<feature type="transmembrane region" description="Helical" evidence="7">
    <location>
        <begin position="102"/>
        <end position="121"/>
    </location>
</feature>
<feature type="compositionally biased region" description="Basic and acidic residues" evidence="6">
    <location>
        <begin position="337"/>
        <end position="348"/>
    </location>
</feature>
<evidence type="ECO:0000256" key="6">
    <source>
        <dbReference type="SAM" id="MobiDB-lite"/>
    </source>
</evidence>
<feature type="domain" description="Rhodopsin" evidence="8">
    <location>
        <begin position="35"/>
        <end position="279"/>
    </location>
</feature>
<comment type="subcellular location">
    <subcellularLocation>
        <location evidence="1">Membrane</location>
        <topology evidence="1">Multi-pass membrane protein</topology>
    </subcellularLocation>
</comment>
<dbReference type="PANTHER" id="PTHR33048:SF163">
    <property type="entry name" value="INTEGRAL MEMBRANE PROTEIN (AFU_ORTHOLOGUE AFUA_8G05510)"/>
    <property type="match status" value="1"/>
</dbReference>
<keyword evidence="4 7" id="KW-0472">Membrane</keyword>
<evidence type="ECO:0000256" key="5">
    <source>
        <dbReference type="ARBA" id="ARBA00038359"/>
    </source>
</evidence>
<dbReference type="InterPro" id="IPR049326">
    <property type="entry name" value="Rhodopsin_dom_fungi"/>
</dbReference>
<comment type="similarity">
    <text evidence="5">Belongs to the SAT4 family.</text>
</comment>
<feature type="transmembrane region" description="Helical" evidence="7">
    <location>
        <begin position="127"/>
        <end position="152"/>
    </location>
</feature>
<dbReference type="InParanoid" id="A0A177BUM5"/>
<reference evidence="9 10" key="1">
    <citation type="submission" date="2016-05" db="EMBL/GenBank/DDBJ databases">
        <title>Comparative analysis of secretome profiles of manganese(II)-oxidizing ascomycete fungi.</title>
        <authorList>
            <consortium name="DOE Joint Genome Institute"/>
            <person name="Zeiner C.A."/>
            <person name="Purvine S.O."/>
            <person name="Zink E.M."/>
            <person name="Wu S."/>
            <person name="Pasa-Tolic L."/>
            <person name="Chaput D.L."/>
            <person name="Haridas S."/>
            <person name="Grigoriev I.V."/>
            <person name="Santelli C.M."/>
            <person name="Hansel C.M."/>
        </authorList>
    </citation>
    <scope>NUCLEOTIDE SEQUENCE [LARGE SCALE GENOMIC DNA]</scope>
    <source>
        <strain evidence="9 10">AP3s5-JAC2a</strain>
    </source>
</reference>
<protein>
    <recommendedName>
        <fullName evidence="8">Rhodopsin domain-containing protein</fullName>
    </recommendedName>
</protein>
<dbReference type="GO" id="GO:0016020">
    <property type="term" value="C:membrane"/>
    <property type="evidence" value="ECO:0007669"/>
    <property type="project" value="UniProtKB-SubCell"/>
</dbReference>
<dbReference type="AlphaFoldDB" id="A0A177BUM5"/>
<dbReference type="Proteomes" id="UP000077069">
    <property type="component" value="Unassembled WGS sequence"/>
</dbReference>
<evidence type="ECO:0000313" key="9">
    <source>
        <dbReference type="EMBL" id="OAF99163.1"/>
    </source>
</evidence>